<dbReference type="Pfam" id="PF00374">
    <property type="entry name" value="NiFeSe_Hases"/>
    <property type="match status" value="2"/>
</dbReference>
<proteinExistence type="inferred from homology"/>
<evidence type="ECO:0000313" key="7">
    <source>
        <dbReference type="EMBL" id="BCO28791.1"/>
    </source>
</evidence>
<comment type="cofactor">
    <cofactor evidence="1">
        <name>Ni(2+)</name>
        <dbReference type="ChEBI" id="CHEBI:49786"/>
    </cofactor>
</comment>
<accession>A0ABN6DDB3</accession>
<dbReference type="PROSITE" id="PS00508">
    <property type="entry name" value="NI_HGENASE_L_2"/>
    <property type="match status" value="1"/>
</dbReference>
<dbReference type="EMBL" id="AP024238">
    <property type="protein sequence ID" value="BCO28791.1"/>
    <property type="molecule type" value="Genomic_DNA"/>
</dbReference>
<keyword evidence="3 6" id="KW-0533">Nickel</keyword>
<evidence type="ECO:0000256" key="1">
    <source>
        <dbReference type="ARBA" id="ARBA00001967"/>
    </source>
</evidence>
<keyword evidence="4 6" id="KW-0479">Metal-binding</keyword>
<organism evidence="7 8">
    <name type="scientific">Rhodoferax lithotrophicus</name>
    <dbReference type="NCBI Taxonomy" id="2798804"/>
    <lineage>
        <taxon>Bacteria</taxon>
        <taxon>Pseudomonadati</taxon>
        <taxon>Pseudomonadota</taxon>
        <taxon>Betaproteobacteria</taxon>
        <taxon>Burkholderiales</taxon>
        <taxon>Comamonadaceae</taxon>
        <taxon>Rhodoferax</taxon>
    </lineage>
</organism>
<dbReference type="InterPro" id="IPR001501">
    <property type="entry name" value="Ni-dep_hyd_lsu"/>
</dbReference>
<sequence>MSFALETAAHPEGLRRVAIDPVSRVEGHGKVTLLLDEHNHVQQARLHIVEFRGFEKFIEGRPYWEVPVMVQRLCGICPVSHHLAASKAFDRVLGATPISASAEAVRRLMHYGQMLQSHALHFFHLSSPDLLFGFDSPVAQRNIVGVAQAHPEIAKKGILLRKFGQEIIRITAGKRVHGTGAVPGGVNKLVSAEERDSLKRELPQMLAWAQDAVDIAKQLHAQNPALYNRFGSFRSNLLSIVRADGAMDLYNGVLRVRDEAGHILVDGVDDQKYLDLIEEEVRPWSYMKFPHLRSLGRELGWYRVGPLARVQNCDFIPSERAEIERQAFVDWGKGEPVHATLAYHWARMIEMLHAVEVIAELLDDPALLSGDLLTSGQRQRSGVGIIEAPRGTLIHDYDVGDNDLVTRCNLIVSTTHNNQAMNEAVRSVARDYLDGHELTEGLLNHIEVAIRAYDPCLSCATHALGQMPLDVTLLAADGTVLDRVQKSALGGVSRSINHSSDEISL</sequence>
<evidence type="ECO:0000256" key="6">
    <source>
        <dbReference type="RuleBase" id="RU003896"/>
    </source>
</evidence>
<dbReference type="InterPro" id="IPR029014">
    <property type="entry name" value="NiFe-Hase_large"/>
</dbReference>
<dbReference type="InterPro" id="IPR018194">
    <property type="entry name" value="Ni-dep_hyd_lsu_Ni_BS"/>
</dbReference>
<dbReference type="Gene3D" id="1.10.645.10">
    <property type="entry name" value="Cytochrome-c3 Hydrogenase, chain B"/>
    <property type="match status" value="1"/>
</dbReference>
<dbReference type="RefSeq" id="WP_223904705.1">
    <property type="nucleotide sequence ID" value="NZ_AP024238.1"/>
</dbReference>
<dbReference type="SUPFAM" id="SSF56762">
    <property type="entry name" value="HydB/Nqo4-like"/>
    <property type="match status" value="1"/>
</dbReference>
<dbReference type="PANTHER" id="PTHR43600">
    <property type="entry name" value="COENZYME F420 HYDROGENASE, SUBUNIT ALPHA"/>
    <property type="match status" value="1"/>
</dbReference>
<dbReference type="PANTHER" id="PTHR43600:SF2">
    <property type="entry name" value="F420-NON-REDUCING HYDROGENASE VHU SUBUNIT A"/>
    <property type="match status" value="1"/>
</dbReference>
<comment type="similarity">
    <text evidence="2 6">Belongs to the [NiFe]/[NiFeSe] hydrogenase large subunit family.</text>
</comment>
<keyword evidence="8" id="KW-1185">Reference proteome</keyword>
<protein>
    <submittedName>
        <fullName evidence="7">NAD-reducing hydrogenase HoxS subunit beta</fullName>
    </submittedName>
</protein>
<gene>
    <name evidence="7" type="ORF">MIZ03_3701</name>
</gene>
<evidence type="ECO:0000313" key="8">
    <source>
        <dbReference type="Proteomes" id="UP000824366"/>
    </source>
</evidence>
<reference evidence="7 8" key="1">
    <citation type="journal article" date="2021" name="Microbiol. Spectr.">
        <title>A Single Bacterium Capable of Oxidation and Reduction of Iron at Circumneutral pH.</title>
        <authorList>
            <person name="Kato S."/>
            <person name="Ohkuma M."/>
        </authorList>
    </citation>
    <scope>NUCLEOTIDE SEQUENCE [LARGE SCALE GENOMIC DNA]</scope>
    <source>
        <strain evidence="7 8">MIZ03</strain>
    </source>
</reference>
<dbReference type="PROSITE" id="PS00507">
    <property type="entry name" value="NI_HGENASE_L_1"/>
    <property type="match status" value="1"/>
</dbReference>
<evidence type="ECO:0000256" key="5">
    <source>
        <dbReference type="ARBA" id="ARBA00023002"/>
    </source>
</evidence>
<evidence type="ECO:0000256" key="4">
    <source>
        <dbReference type="ARBA" id="ARBA00022723"/>
    </source>
</evidence>
<name>A0ABN6DDB3_9BURK</name>
<keyword evidence="5 6" id="KW-0560">Oxidoreductase</keyword>
<dbReference type="Proteomes" id="UP000824366">
    <property type="component" value="Chromosome"/>
</dbReference>
<evidence type="ECO:0000256" key="3">
    <source>
        <dbReference type="ARBA" id="ARBA00022596"/>
    </source>
</evidence>
<evidence type="ECO:0000256" key="2">
    <source>
        <dbReference type="ARBA" id="ARBA00009292"/>
    </source>
</evidence>